<feature type="transmembrane region" description="Helical" evidence="7">
    <location>
        <begin position="243"/>
        <end position="263"/>
    </location>
</feature>
<keyword evidence="4 7" id="KW-0812">Transmembrane</keyword>
<feature type="transmembrane region" description="Helical" evidence="7">
    <location>
        <begin position="270"/>
        <end position="289"/>
    </location>
</feature>
<evidence type="ECO:0000259" key="8">
    <source>
        <dbReference type="PROSITE" id="PS50850"/>
    </source>
</evidence>
<dbReference type="Proteomes" id="UP001549037">
    <property type="component" value="Unassembled WGS sequence"/>
</dbReference>
<feature type="transmembrane region" description="Helical" evidence="7">
    <location>
        <begin position="141"/>
        <end position="157"/>
    </location>
</feature>
<dbReference type="InterPro" id="IPR011701">
    <property type="entry name" value="MFS"/>
</dbReference>
<feature type="transmembrane region" description="Helical" evidence="7">
    <location>
        <begin position="326"/>
        <end position="347"/>
    </location>
</feature>
<feature type="domain" description="Major facilitator superfamily (MFS) profile" evidence="8">
    <location>
        <begin position="1"/>
        <end position="387"/>
    </location>
</feature>
<evidence type="ECO:0000256" key="5">
    <source>
        <dbReference type="ARBA" id="ARBA00022989"/>
    </source>
</evidence>
<dbReference type="PROSITE" id="PS50850">
    <property type="entry name" value="MFS"/>
    <property type="match status" value="1"/>
</dbReference>
<feature type="transmembrane region" description="Helical" evidence="7">
    <location>
        <begin position="97"/>
        <end position="120"/>
    </location>
</feature>
<name>A0ABV2JDH6_9STRE</name>
<keyword evidence="5 7" id="KW-1133">Transmembrane helix</keyword>
<keyword evidence="10" id="KW-1185">Reference proteome</keyword>
<dbReference type="InterPro" id="IPR020846">
    <property type="entry name" value="MFS_dom"/>
</dbReference>
<dbReference type="Pfam" id="PF07690">
    <property type="entry name" value="MFS_1"/>
    <property type="match status" value="1"/>
</dbReference>
<evidence type="ECO:0000256" key="3">
    <source>
        <dbReference type="ARBA" id="ARBA00022448"/>
    </source>
</evidence>
<feature type="transmembrane region" description="Helical" evidence="7">
    <location>
        <begin position="295"/>
        <end position="314"/>
    </location>
</feature>
<feature type="transmembrane region" description="Helical" evidence="7">
    <location>
        <begin position="203"/>
        <end position="223"/>
    </location>
</feature>
<evidence type="ECO:0000256" key="2">
    <source>
        <dbReference type="ARBA" id="ARBA00008335"/>
    </source>
</evidence>
<evidence type="ECO:0000256" key="4">
    <source>
        <dbReference type="ARBA" id="ARBA00022692"/>
    </source>
</evidence>
<accession>A0ABV2JDH6</accession>
<feature type="transmembrane region" description="Helical" evidence="7">
    <location>
        <begin position="163"/>
        <end position="183"/>
    </location>
</feature>
<comment type="caution">
    <text evidence="9">The sequence shown here is derived from an EMBL/GenBank/DDBJ whole genome shotgun (WGS) entry which is preliminary data.</text>
</comment>
<evidence type="ECO:0000256" key="1">
    <source>
        <dbReference type="ARBA" id="ARBA00004651"/>
    </source>
</evidence>
<keyword evidence="3" id="KW-0813">Transport</keyword>
<evidence type="ECO:0000256" key="7">
    <source>
        <dbReference type="SAM" id="Phobius"/>
    </source>
</evidence>
<reference evidence="9 10" key="1">
    <citation type="submission" date="2024-06" db="EMBL/GenBank/DDBJ databases">
        <title>Genomic Encyclopedia of Type Strains, Phase IV (KMG-IV): sequencing the most valuable type-strain genomes for metagenomic binning, comparative biology and taxonomic classification.</title>
        <authorList>
            <person name="Goeker M."/>
        </authorList>
    </citation>
    <scope>NUCLEOTIDE SEQUENCE [LARGE SCALE GENOMIC DNA]</scope>
    <source>
        <strain evidence="9 10">DSM 28302</strain>
    </source>
</reference>
<comment type="similarity">
    <text evidence="2">Belongs to the major facilitator superfamily.</text>
</comment>
<organism evidence="9 10">
    <name type="scientific">Streptococcus porcorum</name>
    <dbReference type="NCBI Taxonomy" id="701526"/>
    <lineage>
        <taxon>Bacteria</taxon>
        <taxon>Bacillati</taxon>
        <taxon>Bacillota</taxon>
        <taxon>Bacilli</taxon>
        <taxon>Lactobacillales</taxon>
        <taxon>Streptococcaceae</taxon>
        <taxon>Streptococcus</taxon>
    </lineage>
</organism>
<dbReference type="InterPro" id="IPR051788">
    <property type="entry name" value="MFS_Transporter"/>
</dbReference>
<comment type="subcellular location">
    <subcellularLocation>
        <location evidence="1">Cell membrane</location>
        <topology evidence="1">Multi-pass membrane protein</topology>
    </subcellularLocation>
</comment>
<dbReference type="RefSeq" id="WP_354367571.1">
    <property type="nucleotide sequence ID" value="NZ_JBEPLN010000004.1"/>
</dbReference>
<protein>
    <submittedName>
        <fullName evidence="9">MFS family permease</fullName>
    </submittedName>
</protein>
<sequence length="392" mass="43085">MKQLLEKISLLSLSFMLVSTFAVSPALPKMIEYYQGLGYTAGQVSFLFSVPSFAVIGVLLLTPFISKFLSQHQTIILGLLLLSVGGSIPVLTRSYHLVFVGRIFLGIGIGLINAHAINIISERYSGKEKIKMLGMRASTEVLGSASLTFFVGQLMVQSWSQAYLVYSIGFFILLLYLLFVPPLKKKHQKEDQLEKKSLSFKQILYIIAMSTYAGLVILINSVITLRIPQVVSQLDFGTSTDSSLVLSSMMLMGIFAGMIFNKLQELLKNYLLPIVLVILGTGLALLWQSNSIWDLTLGAMITGFTYCLGVIRVFQVISERIPRNQLITATTLVLLGCNLGGGISAIVDQLLGQFSEQPGATFSYFAFLSIGLGMILLICHFLTNPIHKSRQG</sequence>
<feature type="transmembrane region" description="Helical" evidence="7">
    <location>
        <begin position="362"/>
        <end position="383"/>
    </location>
</feature>
<dbReference type="InterPro" id="IPR036259">
    <property type="entry name" value="MFS_trans_sf"/>
</dbReference>
<dbReference type="Gene3D" id="1.20.1250.20">
    <property type="entry name" value="MFS general substrate transporter like domains"/>
    <property type="match status" value="1"/>
</dbReference>
<proteinExistence type="inferred from homology"/>
<evidence type="ECO:0000313" key="9">
    <source>
        <dbReference type="EMBL" id="MET3633748.1"/>
    </source>
</evidence>
<gene>
    <name evidence="9" type="ORF">ABID28_000381</name>
</gene>
<feature type="transmembrane region" description="Helical" evidence="7">
    <location>
        <begin position="74"/>
        <end position="91"/>
    </location>
</feature>
<dbReference type="SUPFAM" id="SSF103473">
    <property type="entry name" value="MFS general substrate transporter"/>
    <property type="match status" value="1"/>
</dbReference>
<evidence type="ECO:0000256" key="6">
    <source>
        <dbReference type="ARBA" id="ARBA00023136"/>
    </source>
</evidence>
<dbReference type="PANTHER" id="PTHR23514">
    <property type="entry name" value="BYPASS OF STOP CODON PROTEIN 6"/>
    <property type="match status" value="1"/>
</dbReference>
<feature type="transmembrane region" description="Helical" evidence="7">
    <location>
        <begin position="44"/>
        <end position="62"/>
    </location>
</feature>
<dbReference type="EMBL" id="JBEPLN010000004">
    <property type="protein sequence ID" value="MET3633748.1"/>
    <property type="molecule type" value="Genomic_DNA"/>
</dbReference>
<dbReference type="PANTHER" id="PTHR23514:SF3">
    <property type="entry name" value="BYPASS OF STOP CODON PROTEIN 6"/>
    <property type="match status" value="1"/>
</dbReference>
<evidence type="ECO:0000313" key="10">
    <source>
        <dbReference type="Proteomes" id="UP001549037"/>
    </source>
</evidence>
<keyword evidence="6 7" id="KW-0472">Membrane</keyword>